<feature type="compositionally biased region" description="Low complexity" evidence="1">
    <location>
        <begin position="661"/>
        <end position="679"/>
    </location>
</feature>
<accession>L8GFX1</accession>
<organism evidence="2 3">
    <name type="scientific">Acanthamoeba castellanii (strain ATCC 30010 / Neff)</name>
    <dbReference type="NCBI Taxonomy" id="1257118"/>
    <lineage>
        <taxon>Eukaryota</taxon>
        <taxon>Amoebozoa</taxon>
        <taxon>Discosea</taxon>
        <taxon>Longamoebia</taxon>
        <taxon>Centramoebida</taxon>
        <taxon>Acanthamoebidae</taxon>
        <taxon>Acanthamoeba</taxon>
    </lineage>
</organism>
<feature type="compositionally biased region" description="Basic and acidic residues" evidence="1">
    <location>
        <begin position="698"/>
        <end position="707"/>
    </location>
</feature>
<keyword evidence="3" id="KW-1185">Reference proteome</keyword>
<dbReference type="Proteomes" id="UP000011083">
    <property type="component" value="Unassembled WGS sequence"/>
</dbReference>
<feature type="region of interest" description="Disordered" evidence="1">
    <location>
        <begin position="265"/>
        <end position="353"/>
    </location>
</feature>
<feature type="compositionally biased region" description="Low complexity" evidence="1">
    <location>
        <begin position="35"/>
        <end position="76"/>
    </location>
</feature>
<feature type="compositionally biased region" description="Low complexity" evidence="1">
    <location>
        <begin position="472"/>
        <end position="482"/>
    </location>
</feature>
<feature type="region of interest" description="Disordered" evidence="1">
    <location>
        <begin position="584"/>
        <end position="714"/>
    </location>
</feature>
<feature type="compositionally biased region" description="Polar residues" evidence="1">
    <location>
        <begin position="267"/>
        <end position="290"/>
    </location>
</feature>
<dbReference type="AlphaFoldDB" id="L8GFX1"/>
<protein>
    <submittedName>
        <fullName evidence="2">Uncharacterized protein</fullName>
    </submittedName>
</protein>
<feature type="region of interest" description="Disordered" evidence="1">
    <location>
        <begin position="472"/>
        <end position="500"/>
    </location>
</feature>
<reference evidence="2 3" key="1">
    <citation type="journal article" date="2013" name="Genome Biol.">
        <title>Genome of Acanthamoeba castellanii highlights extensive lateral gene transfer and early evolution of tyrosine kinase signaling.</title>
        <authorList>
            <person name="Clarke M."/>
            <person name="Lohan A.J."/>
            <person name="Liu B."/>
            <person name="Lagkouvardos I."/>
            <person name="Roy S."/>
            <person name="Zafar N."/>
            <person name="Bertelli C."/>
            <person name="Schilde C."/>
            <person name="Kianianmomeni A."/>
            <person name="Burglin T.R."/>
            <person name="Frech C."/>
            <person name="Turcotte B."/>
            <person name="Kopec K.O."/>
            <person name="Synnott J.M."/>
            <person name="Choo C."/>
            <person name="Paponov I."/>
            <person name="Finkler A."/>
            <person name="Soon Heng Tan C."/>
            <person name="Hutchins A.P."/>
            <person name="Weinmeier T."/>
            <person name="Rattei T."/>
            <person name="Chu J.S."/>
            <person name="Gimenez G."/>
            <person name="Irimia M."/>
            <person name="Rigden D.J."/>
            <person name="Fitzpatrick D.A."/>
            <person name="Lorenzo-Morales J."/>
            <person name="Bateman A."/>
            <person name="Chiu C.H."/>
            <person name="Tang P."/>
            <person name="Hegemann P."/>
            <person name="Fromm H."/>
            <person name="Raoult D."/>
            <person name="Greub G."/>
            <person name="Miranda-Saavedra D."/>
            <person name="Chen N."/>
            <person name="Nash P."/>
            <person name="Ginger M.L."/>
            <person name="Horn M."/>
            <person name="Schaap P."/>
            <person name="Caler L."/>
            <person name="Loftus B."/>
        </authorList>
    </citation>
    <scope>NUCLEOTIDE SEQUENCE [LARGE SCALE GENOMIC DNA]</scope>
    <source>
        <strain evidence="2 3">Neff</strain>
    </source>
</reference>
<feature type="compositionally biased region" description="Basic and acidic residues" evidence="1">
    <location>
        <begin position="605"/>
        <end position="657"/>
    </location>
</feature>
<feature type="region of interest" description="Disordered" evidence="1">
    <location>
        <begin position="401"/>
        <end position="429"/>
    </location>
</feature>
<feature type="compositionally biased region" description="Pro residues" evidence="1">
    <location>
        <begin position="16"/>
        <end position="26"/>
    </location>
</feature>
<evidence type="ECO:0000313" key="3">
    <source>
        <dbReference type="Proteomes" id="UP000011083"/>
    </source>
</evidence>
<name>L8GFX1_ACACF</name>
<proteinExistence type="predicted"/>
<dbReference type="RefSeq" id="XP_004333920.1">
    <property type="nucleotide sequence ID" value="XM_004333872.1"/>
</dbReference>
<gene>
    <name evidence="2" type="ORF">ACA1_274960</name>
</gene>
<dbReference type="EMBL" id="KB008146">
    <property type="protein sequence ID" value="ELR11907.1"/>
    <property type="molecule type" value="Genomic_DNA"/>
</dbReference>
<feature type="compositionally biased region" description="Gly residues" evidence="1">
    <location>
        <begin position="306"/>
        <end position="319"/>
    </location>
</feature>
<feature type="region of interest" description="Disordered" evidence="1">
    <location>
        <begin position="1"/>
        <end position="79"/>
    </location>
</feature>
<dbReference type="VEuPathDB" id="AmoebaDB:ACA1_274960"/>
<sequence>MSSEKVATMPQANPVMAPPPPPPLPPTSTTKKKASPPASSSSSPSSSSSTSPSVSPSTSSGAVPTKAAATPAAANPQLPPLVPVYTKPAILGLPPTAVLTKQEMDFRANLLNPNNDLFWTARGLIRPPVLADALAQGHAILKYEGHLTQKQGGRRLSAQYGRSGATSAAAAGMPLSFGAAVVTPTSVAAAVQGSWRSPAPLLPTNPGFVTKEDMDIRANQLNPNNLISTCNLDLQDVFWSSRGLLRPAVLADALAQGHAILQHEGHLTQTQTHKTRGRLNSQPSLYSNSDLGGRPADTRRSISGQGLPGSGGIGSGAGRISGSRAGDEQPMAMRRRASTTGSIMNRPPALDGSVTKDEVDLRANLMNPNNSVFWTSRGLTRPADLQEALAKGHAVLEAEGHVTHNTGGGRSKSWNRRGSRTELHGPPSVSPLVAAAQRQWSTPFLAPNAGITAMPPTSLSARPGGLPGAAWVAGPPSAPGAASTRHPDWQPNAPQRRRYSLPPPGFELFTPPSHFALFRPPMAAQQKPLQPKQAMPFTGKEGAADSEWDKMDAEALNRPLAPHSAAIPIVKPTAADIAAAKKNESAWVKKAPSADSKKSTGVFLRNDKSSTKEEKDKAGGEDKKKIEAETKAMKQEDKKESTASSDDSTKSDVETRDAVVPSEPTTPATAAATTSTSTSDKVGSLAWQLTQVKLRTRRPSEARESDISTKSATA</sequence>
<evidence type="ECO:0000256" key="1">
    <source>
        <dbReference type="SAM" id="MobiDB-lite"/>
    </source>
</evidence>
<dbReference type="GeneID" id="14912343"/>
<dbReference type="KEGG" id="acan:ACA1_274960"/>
<evidence type="ECO:0000313" key="2">
    <source>
        <dbReference type="EMBL" id="ELR11907.1"/>
    </source>
</evidence>